<dbReference type="GO" id="GO:0019901">
    <property type="term" value="F:protein kinase binding"/>
    <property type="evidence" value="ECO:0007669"/>
    <property type="project" value="InterPro"/>
</dbReference>
<gene>
    <name evidence="2" type="ORF">OH76DRAFT_747400</name>
</gene>
<feature type="compositionally biased region" description="Polar residues" evidence="1">
    <location>
        <begin position="21"/>
        <end position="36"/>
    </location>
</feature>
<reference evidence="2 3" key="1">
    <citation type="journal article" date="2018" name="Biotechnol. Biofuels">
        <title>Integrative visual omics of the white-rot fungus Polyporus brumalis exposes the biotechnological potential of its oxidative enzymes for delignifying raw plant biomass.</title>
        <authorList>
            <person name="Miyauchi S."/>
            <person name="Rancon A."/>
            <person name="Drula E."/>
            <person name="Hage H."/>
            <person name="Chaduli D."/>
            <person name="Favel A."/>
            <person name="Grisel S."/>
            <person name="Henrissat B."/>
            <person name="Herpoel-Gimbert I."/>
            <person name="Ruiz-Duenas F.J."/>
            <person name="Chevret D."/>
            <person name="Hainaut M."/>
            <person name="Lin J."/>
            <person name="Wang M."/>
            <person name="Pangilinan J."/>
            <person name="Lipzen A."/>
            <person name="Lesage-Meessen L."/>
            <person name="Navarro D."/>
            <person name="Riley R."/>
            <person name="Grigoriev I.V."/>
            <person name="Zhou S."/>
            <person name="Raouche S."/>
            <person name="Rosso M.N."/>
        </authorList>
    </citation>
    <scope>NUCLEOTIDE SEQUENCE [LARGE SCALE GENOMIC DNA]</scope>
    <source>
        <strain evidence="2 3">BRFM 1820</strain>
    </source>
</reference>
<dbReference type="STRING" id="139420.A0A371DSN7"/>
<dbReference type="OrthoDB" id="286814at2759"/>
<dbReference type="PANTHER" id="PTHR15615:SF108">
    <property type="entry name" value="PROTEIN CNPPD1"/>
    <property type="match status" value="1"/>
</dbReference>
<organism evidence="2 3">
    <name type="scientific">Lentinus brumalis</name>
    <dbReference type="NCBI Taxonomy" id="2498619"/>
    <lineage>
        <taxon>Eukaryota</taxon>
        <taxon>Fungi</taxon>
        <taxon>Dikarya</taxon>
        <taxon>Basidiomycota</taxon>
        <taxon>Agaricomycotina</taxon>
        <taxon>Agaricomycetes</taxon>
        <taxon>Polyporales</taxon>
        <taxon>Polyporaceae</taxon>
        <taxon>Lentinus</taxon>
    </lineage>
</organism>
<dbReference type="AlphaFoldDB" id="A0A371DSN7"/>
<proteinExistence type="predicted"/>
<keyword evidence="3" id="KW-1185">Reference proteome</keyword>
<evidence type="ECO:0000256" key="1">
    <source>
        <dbReference type="SAM" id="MobiDB-lite"/>
    </source>
</evidence>
<dbReference type="GO" id="GO:0005634">
    <property type="term" value="C:nucleus"/>
    <property type="evidence" value="ECO:0007669"/>
    <property type="project" value="TreeGrafter"/>
</dbReference>
<name>A0A371DSN7_9APHY</name>
<feature type="region of interest" description="Disordered" evidence="1">
    <location>
        <begin position="20"/>
        <end position="49"/>
    </location>
</feature>
<dbReference type="EMBL" id="KZ857382">
    <property type="protein sequence ID" value="RDX55521.1"/>
    <property type="molecule type" value="Genomic_DNA"/>
</dbReference>
<dbReference type="InterPro" id="IPR013922">
    <property type="entry name" value="Cyclin_PHO80-like"/>
</dbReference>
<feature type="region of interest" description="Disordered" evidence="1">
    <location>
        <begin position="217"/>
        <end position="241"/>
    </location>
</feature>
<evidence type="ECO:0000313" key="3">
    <source>
        <dbReference type="Proteomes" id="UP000256964"/>
    </source>
</evidence>
<dbReference type="Proteomes" id="UP000256964">
    <property type="component" value="Unassembled WGS sequence"/>
</dbReference>
<feature type="compositionally biased region" description="Pro residues" evidence="1">
    <location>
        <begin position="40"/>
        <end position="49"/>
    </location>
</feature>
<dbReference type="GO" id="GO:0000307">
    <property type="term" value="C:cyclin-dependent protein kinase holoenzyme complex"/>
    <property type="evidence" value="ECO:0007669"/>
    <property type="project" value="TreeGrafter"/>
</dbReference>
<dbReference type="PANTHER" id="PTHR15615">
    <property type="match status" value="1"/>
</dbReference>
<sequence>MPVPVPVYSKQPAHPVIKINHPSQPDSKSSLFQHLTHSLPLPPQGPPPSFATREEWISSLPSWRRNKPRRIWEDESGCSLERAYQGFDEGLTAAEDAPVIKGQLAQACTPPVRDTHDVPQTYGDMYLPQEDLDEEDMCAYPAAMRDWQSEDGTYVADFSPTDQKYYERMAEDSPTDSDVAMDYSAPTLARSYSAPGATRAYAAYEKGAFSPVFEEYSPQVPEDLSPEHAGGAEPASSPIGPATPFAEYVDNAFAEAQLGPALQRSRDAEVTQAPPVYAVHDGYHASCYQCQTYQAEQPVQQAPVVDSVVAPVATAAYKKLAAPLSEWMVNFVWKVCTTGKCLSPEYAQPSAFLKHYPSSPPSHLVASTHSMLLSTLLQPSAVFLALWYIVRLPVFFNPVSLGPEHAKEMRFRAELLGDPHRGGDREMIEAYAPFRLILLGCMFANKWLDDHTFSNKTWYVFLVGSSSCCTHISCRHTISNVPIHSLNRLESLALDVFQYDLNVSPQQWAGWLADLMAYHQALSSPVFPQPISRPSTSPHVIVRQAIEMLVNARPVECGCEGHDAQGCTVPPQAVFVGLEEQKKEKVETSVDDVLEIDLDEDGPLREEYLPRRRVSSRVYNLNAEPYAKAPEHALPPPAKWSPAADEPIIRDHARGHGQYVAPQPVSHLPMAPPPPPPYQPASMDMHRISWPVGGYMPRQEAIHRPAVFAPPPVYQAPVPGFEYGYALPGGHHGHSRSHSLSYNQAIAEQIPGRARAYSQSQYEHPYSDVRDAHYAPPPPVPSHWVGYDRIGFPTSYDRPYGLHRPSLKA</sequence>
<protein>
    <submittedName>
        <fullName evidence="2">Uncharacterized protein</fullName>
    </submittedName>
</protein>
<evidence type="ECO:0000313" key="2">
    <source>
        <dbReference type="EMBL" id="RDX55521.1"/>
    </source>
</evidence>
<accession>A0A371DSN7</accession>
<dbReference type="GO" id="GO:0016538">
    <property type="term" value="F:cyclin-dependent protein serine/threonine kinase regulator activity"/>
    <property type="evidence" value="ECO:0007669"/>
    <property type="project" value="TreeGrafter"/>
</dbReference>
<dbReference type="Gene3D" id="1.10.472.10">
    <property type="entry name" value="Cyclin-like"/>
    <property type="match status" value="1"/>
</dbReference>
<dbReference type="CDD" id="cd20557">
    <property type="entry name" value="CYCLIN_ScPCL1-like"/>
    <property type="match status" value="1"/>
</dbReference>